<keyword evidence="8" id="KW-1185">Reference proteome</keyword>
<comment type="caution">
    <text evidence="7">The sequence shown here is derived from an EMBL/GenBank/DDBJ whole genome shotgun (WGS) entry which is preliminary data.</text>
</comment>
<evidence type="ECO:0000256" key="2">
    <source>
        <dbReference type="ARBA" id="ARBA00009160"/>
    </source>
</evidence>
<dbReference type="PANTHER" id="PTHR21346">
    <property type="entry name" value="FUN14 DOMAIN CONTAINING"/>
    <property type="match status" value="1"/>
</dbReference>
<proteinExistence type="inferred from homology"/>
<name>A0ABD5PSX4_9EURY</name>
<evidence type="ECO:0000256" key="6">
    <source>
        <dbReference type="SAM" id="Phobius"/>
    </source>
</evidence>
<dbReference type="Proteomes" id="UP001595898">
    <property type="component" value="Unassembled WGS sequence"/>
</dbReference>
<dbReference type="GO" id="GO:0016020">
    <property type="term" value="C:membrane"/>
    <property type="evidence" value="ECO:0007669"/>
    <property type="project" value="UniProtKB-SubCell"/>
</dbReference>
<evidence type="ECO:0000313" key="8">
    <source>
        <dbReference type="Proteomes" id="UP001595898"/>
    </source>
</evidence>
<feature type="transmembrane region" description="Helical" evidence="6">
    <location>
        <begin position="81"/>
        <end position="103"/>
    </location>
</feature>
<organism evidence="7 8">
    <name type="scientific">Halosolutus amylolyticus</name>
    <dbReference type="NCBI Taxonomy" id="2932267"/>
    <lineage>
        <taxon>Archaea</taxon>
        <taxon>Methanobacteriati</taxon>
        <taxon>Methanobacteriota</taxon>
        <taxon>Stenosarchaea group</taxon>
        <taxon>Halobacteria</taxon>
        <taxon>Halobacteriales</taxon>
        <taxon>Natrialbaceae</taxon>
        <taxon>Halosolutus</taxon>
    </lineage>
</organism>
<evidence type="ECO:0000256" key="4">
    <source>
        <dbReference type="ARBA" id="ARBA00022989"/>
    </source>
</evidence>
<dbReference type="RefSeq" id="WP_250138662.1">
    <property type="nucleotide sequence ID" value="NZ_JALIQP010000001.1"/>
</dbReference>
<evidence type="ECO:0000256" key="3">
    <source>
        <dbReference type="ARBA" id="ARBA00022692"/>
    </source>
</evidence>
<keyword evidence="4 6" id="KW-1133">Transmembrane helix</keyword>
<keyword evidence="3 6" id="KW-0812">Transmembrane</keyword>
<dbReference type="Pfam" id="PF04930">
    <property type="entry name" value="FUN14"/>
    <property type="match status" value="1"/>
</dbReference>
<feature type="transmembrane region" description="Helical" evidence="6">
    <location>
        <begin position="6"/>
        <end position="26"/>
    </location>
</feature>
<protein>
    <submittedName>
        <fullName evidence="7">FUN14 domain-containing protein</fullName>
    </submittedName>
</protein>
<accession>A0ABD5PSX4</accession>
<evidence type="ECO:0000256" key="5">
    <source>
        <dbReference type="ARBA" id="ARBA00023136"/>
    </source>
</evidence>
<gene>
    <name evidence="7" type="ORF">ACFO5R_16675</name>
</gene>
<keyword evidence="5 6" id="KW-0472">Membrane</keyword>
<comment type="subcellular location">
    <subcellularLocation>
        <location evidence="1">Membrane</location>
    </subcellularLocation>
</comment>
<feature type="transmembrane region" description="Helical" evidence="6">
    <location>
        <begin position="33"/>
        <end position="48"/>
    </location>
</feature>
<sequence>MVEVDPTALGVEFLASAVIGGCIGFATKKVAKLLAIVVGVELMAVRYLESQGIVTIDWHRLSAGLVGTSATDPTASVDTHWIESVLSTLTIGAGFAGGFLIGYHRG</sequence>
<evidence type="ECO:0000313" key="7">
    <source>
        <dbReference type="EMBL" id="MFC4543563.1"/>
    </source>
</evidence>
<evidence type="ECO:0000256" key="1">
    <source>
        <dbReference type="ARBA" id="ARBA00004370"/>
    </source>
</evidence>
<dbReference type="EMBL" id="JBHSFA010000009">
    <property type="protein sequence ID" value="MFC4543563.1"/>
    <property type="molecule type" value="Genomic_DNA"/>
</dbReference>
<comment type="similarity">
    <text evidence="2">Belongs to the FUN14 family.</text>
</comment>
<dbReference type="PANTHER" id="PTHR21346:SF10">
    <property type="entry name" value="TRANSMEMBRANE PROTEIN"/>
    <property type="match status" value="1"/>
</dbReference>
<dbReference type="InterPro" id="IPR007014">
    <property type="entry name" value="FUN14"/>
</dbReference>
<reference evidence="7 8" key="1">
    <citation type="journal article" date="2019" name="Int. J. Syst. Evol. Microbiol.">
        <title>The Global Catalogue of Microorganisms (GCM) 10K type strain sequencing project: providing services to taxonomists for standard genome sequencing and annotation.</title>
        <authorList>
            <consortium name="The Broad Institute Genomics Platform"/>
            <consortium name="The Broad Institute Genome Sequencing Center for Infectious Disease"/>
            <person name="Wu L."/>
            <person name="Ma J."/>
        </authorList>
    </citation>
    <scope>NUCLEOTIDE SEQUENCE [LARGE SCALE GENOMIC DNA]</scope>
    <source>
        <strain evidence="7 8">WLHS5</strain>
    </source>
</reference>
<dbReference type="AlphaFoldDB" id="A0ABD5PSX4"/>